<dbReference type="AlphaFoldDB" id="D2TVH0"/>
<keyword evidence="1" id="KW-0175">Coiled coil</keyword>
<sequence length="122" mass="14125">MPRNQAKAISLVIRKSHEVADLATKRNLDDIRKDIDARFDKTDAQIAEVRKDLSAEIADVRKDMEHGFEKVETQIADVRKDITQIEKRFDRLEIKFDRLQWLILAGILGLLFKDVLPKLWGG</sequence>
<dbReference type="Gene3D" id="6.10.250.2700">
    <property type="match status" value="1"/>
</dbReference>
<evidence type="ECO:0000256" key="1">
    <source>
        <dbReference type="SAM" id="Coils"/>
    </source>
</evidence>
<feature type="coiled-coil region" evidence="1">
    <location>
        <begin position="68"/>
        <end position="95"/>
    </location>
</feature>
<organism evidence="2">
    <name type="scientific">Arsenophonus nasoniae</name>
    <name type="common">son-killer infecting Nasonia vitripennis</name>
    <dbReference type="NCBI Taxonomy" id="638"/>
    <lineage>
        <taxon>Bacteria</taxon>
        <taxon>Pseudomonadati</taxon>
        <taxon>Pseudomonadota</taxon>
        <taxon>Gammaproteobacteria</taxon>
        <taxon>Enterobacterales</taxon>
        <taxon>Morganellaceae</taxon>
        <taxon>Arsenophonus</taxon>
    </lineage>
</organism>
<dbReference type="EMBL" id="FN545141">
    <property type="protein sequence ID" value="CBA71349.1"/>
    <property type="molecule type" value="Genomic_DNA"/>
</dbReference>
<protein>
    <submittedName>
        <fullName evidence="2">Conserved hypothetical phage protein</fullName>
    </submittedName>
</protein>
<proteinExistence type="predicted"/>
<reference evidence="2" key="1">
    <citation type="journal article" date="2010" name="Insect Mol. Biol.">
        <title>The draft genome sequence of Arsenophonus nasoniae, son-killer bacterium of Nasonia vitripennis, reveals genes associated with virulence and symbiosis.</title>
        <authorList>
            <person name="Wilkes T."/>
            <person name="Darby A.C."/>
            <person name="Choi J."/>
            <person name="Colborne J.K."/>
            <person name="Werren J.H."/>
            <person name="Hurst G.D.D."/>
        </authorList>
    </citation>
    <scope>NUCLEOTIDE SEQUENCE</scope>
</reference>
<evidence type="ECO:0000313" key="2">
    <source>
        <dbReference type="EMBL" id="CBA71349.1"/>
    </source>
</evidence>
<name>D2TVH0_9GAMM</name>
<gene>
    <name evidence="2" type="ORF">ARN_00050</name>
</gene>
<accession>D2TVH0</accession>